<dbReference type="EMBL" id="FOSQ01000001">
    <property type="protein sequence ID" value="SFK23078.1"/>
    <property type="molecule type" value="Genomic_DNA"/>
</dbReference>
<dbReference type="RefSeq" id="WP_092955409.1">
    <property type="nucleotide sequence ID" value="NZ_FOSQ01000001.1"/>
</dbReference>
<dbReference type="SUPFAM" id="SSF143744">
    <property type="entry name" value="GlcG-like"/>
    <property type="match status" value="1"/>
</dbReference>
<dbReference type="AlphaFoldDB" id="A0A1I3XU42"/>
<gene>
    <name evidence="1" type="ORF">SAMN02745775_101658</name>
</gene>
<dbReference type="InterPro" id="IPR038084">
    <property type="entry name" value="PduO/GlcC-like_sf"/>
</dbReference>
<proteinExistence type="predicted"/>
<dbReference type="Gene3D" id="3.30.450.150">
    <property type="entry name" value="Haem-degrading domain"/>
    <property type="match status" value="1"/>
</dbReference>
<dbReference type="PANTHER" id="PTHR34309">
    <property type="entry name" value="SLR1406 PROTEIN"/>
    <property type="match status" value="1"/>
</dbReference>
<protein>
    <submittedName>
        <fullName evidence="1">Uncharacterized conserved protein GlcG, DUF336 family</fullName>
    </submittedName>
</protein>
<dbReference type="InterPro" id="IPR052517">
    <property type="entry name" value="GlcG_carb_metab_protein"/>
</dbReference>
<evidence type="ECO:0000313" key="1">
    <source>
        <dbReference type="EMBL" id="SFK23078.1"/>
    </source>
</evidence>
<keyword evidence="2" id="KW-1185">Reference proteome</keyword>
<organism evidence="1 2">
    <name type="scientific">Falsiroseomonas stagni DSM 19981</name>
    <dbReference type="NCBI Taxonomy" id="1123062"/>
    <lineage>
        <taxon>Bacteria</taxon>
        <taxon>Pseudomonadati</taxon>
        <taxon>Pseudomonadota</taxon>
        <taxon>Alphaproteobacteria</taxon>
        <taxon>Acetobacterales</taxon>
        <taxon>Roseomonadaceae</taxon>
        <taxon>Falsiroseomonas</taxon>
    </lineage>
</organism>
<name>A0A1I3XU42_9PROT</name>
<evidence type="ECO:0000313" key="2">
    <source>
        <dbReference type="Proteomes" id="UP000199473"/>
    </source>
</evidence>
<accession>A0A1I3XU42</accession>
<dbReference type="InterPro" id="IPR005624">
    <property type="entry name" value="PduO/GlcC-like"/>
</dbReference>
<sequence length="141" mass="15030">MSIIKRSIDGDTAQRMIEAAIAKSRDLKKAMCIAVVNECGQLKAFHAMDGAAHLAIQIAQDKAWTASSFGIATHVWWDFIKNDPPLLHGITHTPRLVIFGGGYPVMEEGQMIGAIGVSGGHYSDDMEVARAGLEAVGAPVS</sequence>
<dbReference type="Pfam" id="PF03928">
    <property type="entry name" value="HbpS-like"/>
    <property type="match status" value="1"/>
</dbReference>
<dbReference type="PANTHER" id="PTHR34309:SF1">
    <property type="entry name" value="PROTEIN GLCG"/>
    <property type="match status" value="1"/>
</dbReference>
<dbReference type="Proteomes" id="UP000199473">
    <property type="component" value="Unassembled WGS sequence"/>
</dbReference>
<dbReference type="STRING" id="1123062.SAMN02745775_101658"/>
<dbReference type="OrthoDB" id="9815321at2"/>
<reference evidence="1 2" key="1">
    <citation type="submission" date="2016-10" db="EMBL/GenBank/DDBJ databases">
        <authorList>
            <person name="de Groot N.N."/>
        </authorList>
    </citation>
    <scope>NUCLEOTIDE SEQUENCE [LARGE SCALE GENOMIC DNA]</scope>
    <source>
        <strain evidence="1 2">DSM 19981</strain>
    </source>
</reference>